<evidence type="ECO:0000313" key="2">
    <source>
        <dbReference type="EMBL" id="GIG85582.1"/>
    </source>
</evidence>
<evidence type="ECO:0000313" key="3">
    <source>
        <dbReference type="Proteomes" id="UP000646749"/>
    </source>
</evidence>
<accession>A0ABQ4DSZ8</accession>
<protein>
    <submittedName>
        <fullName evidence="2">Uncharacterized protein</fullName>
    </submittedName>
</protein>
<dbReference type="Proteomes" id="UP000646749">
    <property type="component" value="Unassembled WGS sequence"/>
</dbReference>
<keyword evidence="3" id="KW-1185">Reference proteome</keyword>
<feature type="compositionally biased region" description="Basic and acidic residues" evidence="1">
    <location>
        <begin position="7"/>
        <end position="22"/>
    </location>
</feature>
<sequence>MAATGQHLEDGETRPGDPKAPRPEQFLASHLPITARRWGTNKADGGRSWRSPHHPKPRTEGWNLTEPGRLDARVPV</sequence>
<feature type="region of interest" description="Disordered" evidence="1">
    <location>
        <begin position="1"/>
        <end position="76"/>
    </location>
</feature>
<dbReference type="EMBL" id="BONW01000001">
    <property type="protein sequence ID" value="GIG85582.1"/>
    <property type="molecule type" value="Genomic_DNA"/>
</dbReference>
<organism evidence="2 3">
    <name type="scientific">Plantactinospora endophytica</name>
    <dbReference type="NCBI Taxonomy" id="673535"/>
    <lineage>
        <taxon>Bacteria</taxon>
        <taxon>Bacillati</taxon>
        <taxon>Actinomycetota</taxon>
        <taxon>Actinomycetes</taxon>
        <taxon>Micromonosporales</taxon>
        <taxon>Micromonosporaceae</taxon>
        <taxon>Plantactinospora</taxon>
    </lineage>
</organism>
<evidence type="ECO:0000256" key="1">
    <source>
        <dbReference type="SAM" id="MobiDB-lite"/>
    </source>
</evidence>
<reference evidence="2 3" key="1">
    <citation type="submission" date="2021-01" db="EMBL/GenBank/DDBJ databases">
        <title>Whole genome shotgun sequence of Plantactinospora endophytica NBRC 110450.</title>
        <authorList>
            <person name="Komaki H."/>
            <person name="Tamura T."/>
        </authorList>
    </citation>
    <scope>NUCLEOTIDE SEQUENCE [LARGE SCALE GENOMIC DNA]</scope>
    <source>
        <strain evidence="2 3">NBRC 110450</strain>
    </source>
</reference>
<comment type="caution">
    <text evidence="2">The sequence shown here is derived from an EMBL/GenBank/DDBJ whole genome shotgun (WGS) entry which is preliminary data.</text>
</comment>
<name>A0ABQ4DSZ8_9ACTN</name>
<proteinExistence type="predicted"/>
<gene>
    <name evidence="2" type="ORF">Pen02_05180</name>
</gene>